<feature type="region of interest" description="Disordered" evidence="1">
    <location>
        <begin position="1"/>
        <end position="43"/>
    </location>
</feature>
<keyword evidence="2" id="KW-0472">Membrane</keyword>
<feature type="transmembrane region" description="Helical" evidence="2">
    <location>
        <begin position="70"/>
        <end position="92"/>
    </location>
</feature>
<name>A0ABV6C530_9ACTN</name>
<evidence type="ECO:0000256" key="2">
    <source>
        <dbReference type="SAM" id="Phobius"/>
    </source>
</evidence>
<organism evidence="3 4">
    <name type="scientific">Aciditerrimonas ferrireducens</name>
    <dbReference type="NCBI Taxonomy" id="667306"/>
    <lineage>
        <taxon>Bacteria</taxon>
        <taxon>Bacillati</taxon>
        <taxon>Actinomycetota</taxon>
        <taxon>Acidimicrobiia</taxon>
        <taxon>Acidimicrobiales</taxon>
        <taxon>Acidimicrobiaceae</taxon>
        <taxon>Aciditerrimonas</taxon>
    </lineage>
</organism>
<accession>A0ABV6C530</accession>
<sequence>MPAVPDPPRGEPAPGAPIPRPPASTDPPADPAAAPDQDGTGSLTALAAPMTRFERALQVIPRALSSKVHVLLLLALGLYLVVLPLLGVTVSAKAELIGGNYTNVTSDVGACIAAGGTLHLIRQTRRRHRLEQERLRLTTEVHALLCRAHPELAESLGVGAADLPTGSNQAAG</sequence>
<keyword evidence="4" id="KW-1185">Reference proteome</keyword>
<feature type="compositionally biased region" description="Pro residues" evidence="1">
    <location>
        <begin position="1"/>
        <end position="30"/>
    </location>
</feature>
<evidence type="ECO:0000256" key="1">
    <source>
        <dbReference type="SAM" id="MobiDB-lite"/>
    </source>
</evidence>
<keyword evidence="2" id="KW-0812">Transmembrane</keyword>
<dbReference type="RefSeq" id="WP_377788557.1">
    <property type="nucleotide sequence ID" value="NZ_JBHLYQ010000028.1"/>
</dbReference>
<evidence type="ECO:0000313" key="3">
    <source>
        <dbReference type="EMBL" id="MFC0081357.1"/>
    </source>
</evidence>
<dbReference type="Proteomes" id="UP001589788">
    <property type="component" value="Unassembled WGS sequence"/>
</dbReference>
<evidence type="ECO:0000313" key="4">
    <source>
        <dbReference type="Proteomes" id="UP001589788"/>
    </source>
</evidence>
<gene>
    <name evidence="3" type="ORF">ACFFRE_04200</name>
</gene>
<feature type="transmembrane region" description="Helical" evidence="2">
    <location>
        <begin position="104"/>
        <end position="121"/>
    </location>
</feature>
<reference evidence="3 4" key="1">
    <citation type="submission" date="2024-09" db="EMBL/GenBank/DDBJ databases">
        <authorList>
            <person name="Sun Q."/>
            <person name="Mori K."/>
        </authorList>
    </citation>
    <scope>NUCLEOTIDE SEQUENCE [LARGE SCALE GENOMIC DNA]</scope>
    <source>
        <strain evidence="3 4">JCM 15389</strain>
    </source>
</reference>
<keyword evidence="2" id="KW-1133">Transmembrane helix</keyword>
<dbReference type="EMBL" id="JBHLYQ010000028">
    <property type="protein sequence ID" value="MFC0081357.1"/>
    <property type="molecule type" value="Genomic_DNA"/>
</dbReference>
<proteinExistence type="predicted"/>
<protein>
    <submittedName>
        <fullName evidence="3">Uncharacterized protein</fullName>
    </submittedName>
</protein>
<comment type="caution">
    <text evidence="3">The sequence shown here is derived from an EMBL/GenBank/DDBJ whole genome shotgun (WGS) entry which is preliminary data.</text>
</comment>